<organism evidence="16 17">
    <name type="scientific">Marasmius tenuissimus</name>
    <dbReference type="NCBI Taxonomy" id="585030"/>
    <lineage>
        <taxon>Eukaryota</taxon>
        <taxon>Fungi</taxon>
        <taxon>Dikarya</taxon>
        <taxon>Basidiomycota</taxon>
        <taxon>Agaricomycotina</taxon>
        <taxon>Agaricomycetes</taxon>
        <taxon>Agaricomycetidae</taxon>
        <taxon>Agaricales</taxon>
        <taxon>Marasmiineae</taxon>
        <taxon>Marasmiaceae</taxon>
        <taxon>Marasmius</taxon>
    </lineage>
</organism>
<keyword evidence="4" id="KW-0336">GPI-anchor</keyword>
<dbReference type="PANTHER" id="PTHR10587">
    <property type="entry name" value="GLYCOSYL TRANSFERASE-RELATED"/>
    <property type="match status" value="1"/>
</dbReference>
<name>A0ABR2ZTC9_9AGAR</name>
<evidence type="ECO:0000256" key="12">
    <source>
        <dbReference type="ARBA" id="ARBA00024056"/>
    </source>
</evidence>
<accession>A0ABR2ZTC9</accession>
<evidence type="ECO:0000256" key="9">
    <source>
        <dbReference type="ARBA" id="ARBA00023288"/>
    </source>
</evidence>
<dbReference type="PANTHER" id="PTHR10587:SF135">
    <property type="entry name" value="CHITIN DEACETYLASE 3"/>
    <property type="match status" value="1"/>
</dbReference>
<dbReference type="EMBL" id="JBBXMP010000069">
    <property type="protein sequence ID" value="KAL0064023.1"/>
    <property type="molecule type" value="Genomic_DNA"/>
</dbReference>
<evidence type="ECO:0000256" key="5">
    <source>
        <dbReference type="ARBA" id="ARBA00023024"/>
    </source>
</evidence>
<dbReference type="EC" id="3.5.1.41" evidence="12"/>
<dbReference type="InterPro" id="IPR050248">
    <property type="entry name" value="Polysacc_deacetylase_ArnD"/>
</dbReference>
<comment type="subcellular location">
    <subcellularLocation>
        <location evidence="2">Cell membrane</location>
        <topology evidence="2">Lipid-anchor</topology>
        <topology evidence="2">GPI-anchor</topology>
    </subcellularLocation>
</comment>
<comment type="catalytic activity">
    <reaction evidence="13">
        <text>[(1-&gt;4)-N-acetyl-beta-D-glucosaminyl](n) + n H2O = chitosan + n acetate</text>
        <dbReference type="Rhea" id="RHEA:10464"/>
        <dbReference type="Rhea" id="RHEA-COMP:9593"/>
        <dbReference type="Rhea" id="RHEA-COMP:9597"/>
        <dbReference type="ChEBI" id="CHEBI:15377"/>
        <dbReference type="ChEBI" id="CHEBI:17029"/>
        <dbReference type="ChEBI" id="CHEBI:30089"/>
        <dbReference type="ChEBI" id="CHEBI:57704"/>
        <dbReference type="EC" id="3.5.1.41"/>
    </reaction>
    <physiologicalReaction direction="left-to-right" evidence="13">
        <dbReference type="Rhea" id="RHEA:10465"/>
    </physiologicalReaction>
</comment>
<dbReference type="Pfam" id="PF01522">
    <property type="entry name" value="Polysacc_deac_1"/>
    <property type="match status" value="1"/>
</dbReference>
<keyword evidence="5" id="KW-0146">Chitin degradation</keyword>
<reference evidence="16 17" key="1">
    <citation type="submission" date="2024-05" db="EMBL/GenBank/DDBJ databases">
        <title>A draft genome resource for the thread blight pathogen Marasmius tenuissimus strain MS-2.</title>
        <authorList>
            <person name="Yulfo-Soto G.E."/>
            <person name="Baruah I.K."/>
            <person name="Amoako-Attah I."/>
            <person name="Bukari Y."/>
            <person name="Meinhardt L.W."/>
            <person name="Bailey B.A."/>
            <person name="Cohen S.P."/>
        </authorList>
    </citation>
    <scope>NUCLEOTIDE SEQUENCE [LARGE SCALE GENOMIC DNA]</scope>
    <source>
        <strain evidence="16 17">MS-2</strain>
    </source>
</reference>
<evidence type="ECO:0000256" key="10">
    <source>
        <dbReference type="ARBA" id="ARBA00023316"/>
    </source>
</evidence>
<keyword evidence="3" id="KW-1003">Cell membrane</keyword>
<evidence type="ECO:0000256" key="4">
    <source>
        <dbReference type="ARBA" id="ARBA00022622"/>
    </source>
</evidence>
<keyword evidence="17" id="KW-1185">Reference proteome</keyword>
<keyword evidence="6" id="KW-0472">Membrane</keyword>
<evidence type="ECO:0000256" key="3">
    <source>
        <dbReference type="ARBA" id="ARBA00022475"/>
    </source>
</evidence>
<evidence type="ECO:0000256" key="13">
    <source>
        <dbReference type="ARBA" id="ARBA00048494"/>
    </source>
</evidence>
<evidence type="ECO:0000256" key="2">
    <source>
        <dbReference type="ARBA" id="ARBA00004609"/>
    </source>
</evidence>
<evidence type="ECO:0000256" key="11">
    <source>
        <dbReference type="ARBA" id="ARBA00023326"/>
    </source>
</evidence>
<dbReference type="Gene3D" id="3.20.20.370">
    <property type="entry name" value="Glycoside hydrolase/deacetylase"/>
    <property type="match status" value="1"/>
</dbReference>
<evidence type="ECO:0000313" key="16">
    <source>
        <dbReference type="EMBL" id="KAL0064023.1"/>
    </source>
</evidence>
<dbReference type="SUPFAM" id="SSF88713">
    <property type="entry name" value="Glycoside hydrolase/deacetylase"/>
    <property type="match status" value="1"/>
</dbReference>
<evidence type="ECO:0000256" key="1">
    <source>
        <dbReference type="ARBA" id="ARBA00001941"/>
    </source>
</evidence>
<evidence type="ECO:0000256" key="14">
    <source>
        <dbReference type="SAM" id="MobiDB-lite"/>
    </source>
</evidence>
<evidence type="ECO:0000256" key="6">
    <source>
        <dbReference type="ARBA" id="ARBA00023136"/>
    </source>
</evidence>
<keyword evidence="4" id="KW-0325">Glycoprotein</keyword>
<gene>
    <name evidence="16" type="ORF">AAF712_009091</name>
</gene>
<protein>
    <recommendedName>
        <fullName evidence="12">chitin deacetylase</fullName>
        <ecNumber evidence="12">3.5.1.41</ecNumber>
    </recommendedName>
</protein>
<sequence length="322" mass="35676">MPRPVSTLFVREEGKHHQQRPVVGSPEWTSRYPKPGSIPPRESVPREWLDVLDDKVALGKIPAVSQTTIDPKGKPAYPKGVDHLSQDIGSTTYLTVSHGSGSIWNGPKGTFGISFDDGPLEPTSKLVNFLKANEETATHFIIGGNIVSHPSEFLEVLGYGGDVAVHTWSHPHMTTLSNEDIVAEIGWTIQIIVDSTGRVPRIWRPPYGDSDVRVRAIAKEVFGLETVMWNRDSEDWKMTTNEKTTEALLRDMDGWLAGPKTPGLIVLEHELTEQTVQAFTEAYPRIKNNGWRTESLLALLSDSVLDRDCALVIDRSEPGPLT</sequence>
<dbReference type="PROSITE" id="PS51677">
    <property type="entry name" value="NODB"/>
    <property type="match status" value="1"/>
</dbReference>
<keyword evidence="9" id="KW-0449">Lipoprotein</keyword>
<keyword evidence="10" id="KW-0961">Cell wall biogenesis/degradation</keyword>
<feature type="domain" description="NodB homology" evidence="15">
    <location>
        <begin position="109"/>
        <end position="294"/>
    </location>
</feature>
<proteinExistence type="predicted"/>
<feature type="region of interest" description="Disordered" evidence="14">
    <location>
        <begin position="1"/>
        <end position="43"/>
    </location>
</feature>
<evidence type="ECO:0000259" key="15">
    <source>
        <dbReference type="PROSITE" id="PS51677"/>
    </source>
</evidence>
<dbReference type="InterPro" id="IPR002509">
    <property type="entry name" value="NODB_dom"/>
</dbReference>
<keyword evidence="11" id="KW-0624">Polysaccharide degradation</keyword>
<keyword evidence="8" id="KW-0170">Cobalt</keyword>
<dbReference type="InterPro" id="IPR011330">
    <property type="entry name" value="Glyco_hydro/deAcase_b/a-brl"/>
</dbReference>
<dbReference type="Proteomes" id="UP001437256">
    <property type="component" value="Unassembled WGS sequence"/>
</dbReference>
<keyword evidence="7" id="KW-0119">Carbohydrate metabolism</keyword>
<evidence type="ECO:0000256" key="7">
    <source>
        <dbReference type="ARBA" id="ARBA00023277"/>
    </source>
</evidence>
<comment type="caution">
    <text evidence="16">The sequence shown here is derived from an EMBL/GenBank/DDBJ whole genome shotgun (WGS) entry which is preliminary data.</text>
</comment>
<evidence type="ECO:0000256" key="8">
    <source>
        <dbReference type="ARBA" id="ARBA00023285"/>
    </source>
</evidence>
<comment type="cofactor">
    <cofactor evidence="1">
        <name>Co(2+)</name>
        <dbReference type="ChEBI" id="CHEBI:48828"/>
    </cofactor>
</comment>
<evidence type="ECO:0000313" key="17">
    <source>
        <dbReference type="Proteomes" id="UP001437256"/>
    </source>
</evidence>